<dbReference type="PANTHER" id="PTHR31896">
    <property type="entry name" value="FAMILY REGULATORY PROTEIN, PUTATIVE (AFU_ORTHOLOGUE AFUA_3G14730)-RELATED"/>
    <property type="match status" value="1"/>
</dbReference>
<organism evidence="4 5">
    <name type="scientific">Aspergillus tanneri</name>
    <dbReference type="NCBI Taxonomy" id="1220188"/>
    <lineage>
        <taxon>Eukaryota</taxon>
        <taxon>Fungi</taxon>
        <taxon>Dikarya</taxon>
        <taxon>Ascomycota</taxon>
        <taxon>Pezizomycotina</taxon>
        <taxon>Eurotiomycetes</taxon>
        <taxon>Eurotiomycetidae</taxon>
        <taxon>Eurotiales</taxon>
        <taxon>Aspergillaceae</taxon>
        <taxon>Aspergillus</taxon>
        <taxon>Aspergillus subgen. Circumdati</taxon>
    </lineage>
</organism>
<evidence type="ECO:0000259" key="3">
    <source>
        <dbReference type="Pfam" id="PF22664"/>
    </source>
</evidence>
<name>A0A4S3JYB3_9EURO</name>
<keyword evidence="1" id="KW-0808">Transferase</keyword>
<gene>
    <name evidence="4" type="ORF">EYZ11_000111</name>
</gene>
<accession>A0A4S3JYB3</accession>
<dbReference type="VEuPathDB" id="FungiDB:EYZ11_000111"/>
<dbReference type="Gene3D" id="3.30.559.10">
    <property type="entry name" value="Chloramphenicol acetyltransferase-like domain"/>
    <property type="match status" value="1"/>
</dbReference>
<dbReference type="Pfam" id="PF22664">
    <property type="entry name" value="TRI-like_N"/>
    <property type="match status" value="1"/>
</dbReference>
<evidence type="ECO:0000256" key="2">
    <source>
        <dbReference type="ARBA" id="ARBA00023315"/>
    </source>
</evidence>
<keyword evidence="2" id="KW-0012">Acyltransferase</keyword>
<evidence type="ECO:0000256" key="1">
    <source>
        <dbReference type="ARBA" id="ARBA00022679"/>
    </source>
</evidence>
<dbReference type="AlphaFoldDB" id="A0A4S3JYB3"/>
<comment type="caution">
    <text evidence="4">The sequence shown here is derived from an EMBL/GenBank/DDBJ whole genome shotgun (WGS) entry which is preliminary data.</text>
</comment>
<dbReference type="InterPro" id="IPR051283">
    <property type="entry name" value="Sec_Metabolite_Acyltrans"/>
</dbReference>
<dbReference type="PANTHER" id="PTHR31896:SF64">
    <property type="entry name" value="TRICHOTHECENE 3-O-ACETYLTRANSFERASE"/>
    <property type="match status" value="1"/>
</dbReference>
<dbReference type="Pfam" id="PF02458">
    <property type="entry name" value="Transferase"/>
    <property type="match status" value="1"/>
</dbReference>
<keyword evidence="5" id="KW-1185">Reference proteome</keyword>
<reference evidence="4 5" key="1">
    <citation type="submission" date="2019-03" db="EMBL/GenBank/DDBJ databases">
        <title>The genome sequence of a newly discovered highly antifungal drug resistant Aspergillus species, Aspergillus tanneri NIH 1004.</title>
        <authorList>
            <person name="Mounaud S."/>
            <person name="Singh I."/>
            <person name="Joardar V."/>
            <person name="Pakala S."/>
            <person name="Pakala S."/>
            <person name="Venepally P."/>
            <person name="Hoover J."/>
            <person name="Nierman W."/>
            <person name="Chung J."/>
            <person name="Losada L."/>
        </authorList>
    </citation>
    <scope>NUCLEOTIDE SEQUENCE [LARGE SCALE GENOMIC DNA]</scope>
    <source>
        <strain evidence="4 5">NIH1004</strain>
    </source>
</reference>
<dbReference type="InterPro" id="IPR054710">
    <property type="entry name" value="Tri101-like_N"/>
</dbReference>
<dbReference type="Proteomes" id="UP000308092">
    <property type="component" value="Unassembled WGS sequence"/>
</dbReference>
<protein>
    <recommendedName>
        <fullName evidence="3">Trichothecene 3-O-acetyltransferase-like N-terminal domain-containing protein</fullName>
    </recommendedName>
</protein>
<proteinExistence type="predicted"/>
<dbReference type="GO" id="GO:0016746">
    <property type="term" value="F:acyltransferase activity"/>
    <property type="evidence" value="ECO:0007669"/>
    <property type="project" value="UniProtKB-KW"/>
</dbReference>
<dbReference type="STRING" id="1220188.A0A4S3JYB3"/>
<dbReference type="InterPro" id="IPR023213">
    <property type="entry name" value="CAT-like_dom_sf"/>
</dbReference>
<evidence type="ECO:0000313" key="4">
    <source>
        <dbReference type="EMBL" id="THD00384.1"/>
    </source>
</evidence>
<sequence length="216" mass="23983">MVSMDSLRYTKFPIAMLDVSIIAPINTIPTGTQFPDGAPVFMVQVMSSPIKSSSRAEFPKSTWAYFCFKSNSLAALKSIAKETITIEYVSTEDTLSAFMWESITRTRLPPSDPTSETTFARAIDVRRFLNVPSTYSGLIQNMAYNDSTLQQISDQLLGCIASQLRQEIDPPKIEFRTRALATELHRSRDKSHVSCTATVSPSTSVSFSSWAKVNLC</sequence>
<dbReference type="EMBL" id="SOSA01000002">
    <property type="protein sequence ID" value="THD00384.1"/>
    <property type="molecule type" value="Genomic_DNA"/>
</dbReference>
<feature type="domain" description="Trichothecene 3-O-acetyltransferase-like N-terminal" evidence="3">
    <location>
        <begin position="2"/>
        <end position="45"/>
    </location>
</feature>
<evidence type="ECO:0000313" key="5">
    <source>
        <dbReference type="Proteomes" id="UP000308092"/>
    </source>
</evidence>